<evidence type="ECO:0000313" key="2">
    <source>
        <dbReference type="Proteomes" id="UP000594463"/>
    </source>
</evidence>
<dbReference type="AlphaFoldDB" id="A0A7T1AKW6"/>
<dbReference type="PROSITE" id="PS51257">
    <property type="entry name" value="PROKAR_LIPOPROTEIN"/>
    <property type="match status" value="1"/>
</dbReference>
<evidence type="ECO:0000313" key="1">
    <source>
        <dbReference type="EMBL" id="QPM67818.1"/>
    </source>
</evidence>
<organism evidence="1 2">
    <name type="scientific">Atribacter laminatus</name>
    <dbReference type="NCBI Taxonomy" id="2847778"/>
    <lineage>
        <taxon>Bacteria</taxon>
        <taxon>Pseudomonadati</taxon>
        <taxon>Atribacterota</taxon>
        <taxon>Atribacteria</taxon>
        <taxon>Atribacterales</taxon>
        <taxon>Atribacteraceae</taxon>
        <taxon>Atribacter</taxon>
    </lineage>
</organism>
<accession>A0A7T1AKW6</accession>
<dbReference type="Proteomes" id="UP000594463">
    <property type="component" value="Chromosome"/>
</dbReference>
<proteinExistence type="predicted"/>
<dbReference type="RefSeq" id="WP_218112998.1">
    <property type="nucleotide sequence ID" value="NZ_CP065383.1"/>
</dbReference>
<dbReference type="EMBL" id="CP065383">
    <property type="protein sequence ID" value="QPM67818.1"/>
    <property type="molecule type" value="Genomic_DNA"/>
</dbReference>
<name>A0A7T1AKW6_ATRLM</name>
<reference evidence="1 2" key="1">
    <citation type="journal article" date="2021" name="Nat. Commun.">
        <title>Isolation of a member of the candidate phylum Atribacteria reveals a unique cell membrane structure.</title>
        <authorList>
            <person name="Taiki K."/>
            <person name="Nobu M.K."/>
            <person name="Kusada H."/>
            <person name="Meng X.-Y."/>
            <person name="Hosoki N."/>
            <person name="Uematsu K."/>
            <person name="Yoshioka H."/>
            <person name="Kamagata Y."/>
            <person name="Tamaki H."/>
        </authorList>
    </citation>
    <scope>NUCLEOTIDE SEQUENCE [LARGE SCALE GENOMIC DNA]</scope>
    <source>
        <strain evidence="1 2">RT761</strain>
    </source>
</reference>
<protein>
    <submittedName>
        <fullName evidence="1">Uncharacterized protein</fullName>
    </submittedName>
</protein>
<keyword evidence="2" id="KW-1185">Reference proteome</keyword>
<sequence>MGKRSISFFVLIGILVVSFLFTGCVPGSSPNQFSGTGTVTYIDLEGGFYGIIGDNQEDYDPINLPDEFQQDGLQVAFTAQYRDDLAGFHMWGRIIEILQIEAINTNNQG</sequence>
<gene>
    <name evidence="1" type="ORF">RT761_01030</name>
</gene>
<dbReference type="KEGG" id="alam:RT761_01030"/>